<evidence type="ECO:0000256" key="1">
    <source>
        <dbReference type="SAM" id="MobiDB-lite"/>
    </source>
</evidence>
<dbReference type="EMBL" id="BKCJ010000854">
    <property type="protein sequence ID" value="GEU36819.1"/>
    <property type="molecule type" value="Genomic_DNA"/>
</dbReference>
<proteinExistence type="predicted"/>
<protein>
    <submittedName>
        <fullName evidence="2">Ribonuclease H-like domain-containing protein</fullName>
    </submittedName>
</protein>
<dbReference type="AlphaFoldDB" id="A0A6L2JJA5"/>
<comment type="caution">
    <text evidence="2">The sequence shown here is derived from an EMBL/GenBank/DDBJ whole genome shotgun (WGS) entry which is preliminary data.</text>
</comment>
<feature type="region of interest" description="Disordered" evidence="1">
    <location>
        <begin position="372"/>
        <end position="403"/>
    </location>
</feature>
<dbReference type="PANTHER" id="PTHR34222:SF79">
    <property type="entry name" value="RETROVIRUS-RELATED POL POLYPROTEIN FROM TRANSPOSON TNT 1-94"/>
    <property type="match status" value="1"/>
</dbReference>
<feature type="compositionally biased region" description="Low complexity" evidence="1">
    <location>
        <begin position="256"/>
        <end position="274"/>
    </location>
</feature>
<accession>A0A6L2JJA5</accession>
<feature type="region of interest" description="Disordered" evidence="1">
    <location>
        <begin position="254"/>
        <end position="275"/>
    </location>
</feature>
<gene>
    <name evidence="2" type="ORF">Tci_008797</name>
</gene>
<feature type="compositionally biased region" description="Low complexity" evidence="1">
    <location>
        <begin position="384"/>
        <end position="401"/>
    </location>
</feature>
<evidence type="ECO:0000313" key="2">
    <source>
        <dbReference type="EMBL" id="GEU36819.1"/>
    </source>
</evidence>
<reference evidence="2" key="1">
    <citation type="journal article" date="2019" name="Sci. Rep.">
        <title>Draft genome of Tanacetum cinerariifolium, the natural source of mosquito coil.</title>
        <authorList>
            <person name="Yamashiro T."/>
            <person name="Shiraishi A."/>
            <person name="Satake H."/>
            <person name="Nakayama K."/>
        </authorList>
    </citation>
    <scope>NUCLEOTIDE SEQUENCE</scope>
</reference>
<name>A0A6L2JJA5_TANCI</name>
<organism evidence="2">
    <name type="scientific">Tanacetum cinerariifolium</name>
    <name type="common">Dalmatian daisy</name>
    <name type="synonym">Chrysanthemum cinerariifolium</name>
    <dbReference type="NCBI Taxonomy" id="118510"/>
    <lineage>
        <taxon>Eukaryota</taxon>
        <taxon>Viridiplantae</taxon>
        <taxon>Streptophyta</taxon>
        <taxon>Embryophyta</taxon>
        <taxon>Tracheophyta</taxon>
        <taxon>Spermatophyta</taxon>
        <taxon>Magnoliopsida</taxon>
        <taxon>eudicotyledons</taxon>
        <taxon>Gunneridae</taxon>
        <taxon>Pentapetalae</taxon>
        <taxon>asterids</taxon>
        <taxon>campanulids</taxon>
        <taxon>Asterales</taxon>
        <taxon>Asteraceae</taxon>
        <taxon>Asteroideae</taxon>
        <taxon>Anthemideae</taxon>
        <taxon>Anthemidinae</taxon>
        <taxon>Tanacetum</taxon>
    </lineage>
</organism>
<sequence length="452" mass="50061">MPKSNKENKIASNYKCTTRISVRPCCFSNPHPSSPPTDYQTAPPSSLNVSPPLSLITTLGISPSKLLLTLKSFTPPLTSPLLAPTQPSKHSSPITIHLDPVEIIFSTPPTSPHAFFDSLEDLPPRTTNPPPPRPLFESIEHWVILFKEEIAKRPFETIKLQVSCFASPLHCQDHTFDSCTSYRSYSCIHPLCDSGSRVGQGSFKKHNELMKLIQFLMGLDDSYMQIRSSILSREVLPDVRSAYATISNEKSHRVASRSINLNSRPRPNNLNNNRQGGGSGLVYENCGFNGHAIERCFKIIRYLVDFGKKKPGQNFKGKIVSNNNFVGTSSSSGFTNEMATLISLIKDNKIEKNLQDNMADINHINFFDGEYPEMPSDDERVDLNLNSDNKSQSNSSHSSMSGGDVNTADFLYNSGNDADSSEDIFATQNEKVSLMNFSKQNGTEGPSMIMTP</sequence>
<dbReference type="PANTHER" id="PTHR34222">
    <property type="entry name" value="GAG_PRE-INTEGRS DOMAIN-CONTAINING PROTEIN"/>
    <property type="match status" value="1"/>
</dbReference>